<reference evidence="9 10" key="1">
    <citation type="submission" date="2019-02" db="EMBL/GenBank/DDBJ databases">
        <title>Deep-cultivation of Planctomycetes and their phenomic and genomic characterization uncovers novel biology.</title>
        <authorList>
            <person name="Wiegand S."/>
            <person name="Jogler M."/>
            <person name="Boedeker C."/>
            <person name="Pinto D."/>
            <person name="Vollmers J."/>
            <person name="Rivas-Marin E."/>
            <person name="Kohn T."/>
            <person name="Peeters S.H."/>
            <person name="Heuer A."/>
            <person name="Rast P."/>
            <person name="Oberbeckmann S."/>
            <person name="Bunk B."/>
            <person name="Jeske O."/>
            <person name="Meyerdierks A."/>
            <person name="Storesund J.E."/>
            <person name="Kallscheuer N."/>
            <person name="Luecker S."/>
            <person name="Lage O.M."/>
            <person name="Pohl T."/>
            <person name="Merkel B.J."/>
            <person name="Hornburger P."/>
            <person name="Mueller R.-W."/>
            <person name="Bruemmer F."/>
            <person name="Labrenz M."/>
            <person name="Spormann A.M."/>
            <person name="Op den Camp H."/>
            <person name="Overmann J."/>
            <person name="Amann R."/>
            <person name="Jetten M.S.M."/>
            <person name="Mascher T."/>
            <person name="Medema M.H."/>
            <person name="Devos D.P."/>
            <person name="Kaster A.-K."/>
            <person name="Ovreas L."/>
            <person name="Rohde M."/>
            <person name="Galperin M.Y."/>
            <person name="Jogler C."/>
        </authorList>
    </citation>
    <scope>NUCLEOTIDE SEQUENCE [LARGE SCALE GENOMIC DNA]</scope>
    <source>
        <strain evidence="9 10">EC9</strain>
    </source>
</reference>
<evidence type="ECO:0000256" key="6">
    <source>
        <dbReference type="ARBA" id="ARBA00023136"/>
    </source>
</evidence>
<dbReference type="Proteomes" id="UP000319557">
    <property type="component" value="Chromosome"/>
</dbReference>
<evidence type="ECO:0000256" key="5">
    <source>
        <dbReference type="ARBA" id="ARBA00022989"/>
    </source>
</evidence>
<feature type="transmembrane region" description="Helical" evidence="7">
    <location>
        <begin position="78"/>
        <end position="99"/>
    </location>
</feature>
<keyword evidence="4 7" id="KW-0812">Transmembrane</keyword>
<keyword evidence="6 7" id="KW-0472">Membrane</keyword>
<dbReference type="AlphaFoldDB" id="A0A517LXZ4"/>
<dbReference type="Pfam" id="PF13727">
    <property type="entry name" value="CoA_binding_3"/>
    <property type="match status" value="1"/>
</dbReference>
<dbReference type="SUPFAM" id="SSF51735">
    <property type="entry name" value="NAD(P)-binding Rossmann-fold domains"/>
    <property type="match status" value="1"/>
</dbReference>
<dbReference type="Gene3D" id="3.40.50.720">
    <property type="entry name" value="NAD(P)-binding Rossmann-like Domain"/>
    <property type="match status" value="1"/>
</dbReference>
<dbReference type="Pfam" id="PF02397">
    <property type="entry name" value="Bac_transf"/>
    <property type="match status" value="1"/>
</dbReference>
<evidence type="ECO:0000313" key="9">
    <source>
        <dbReference type="EMBL" id="QDS87489.1"/>
    </source>
</evidence>
<keyword evidence="5 7" id="KW-1133">Transmembrane helix</keyword>
<gene>
    <name evidence="9" type="primary">wcaJ_2</name>
    <name evidence="9" type="ORF">EC9_16680</name>
</gene>
<feature type="transmembrane region" description="Helical" evidence="7">
    <location>
        <begin position="280"/>
        <end position="304"/>
    </location>
</feature>
<dbReference type="EMBL" id="CP036261">
    <property type="protein sequence ID" value="QDS87489.1"/>
    <property type="molecule type" value="Genomic_DNA"/>
</dbReference>
<comment type="similarity">
    <text evidence="2">Belongs to the bacterial sugar transferase family.</text>
</comment>
<dbReference type="PANTHER" id="PTHR30576">
    <property type="entry name" value="COLANIC BIOSYNTHESIS UDP-GLUCOSE LIPID CARRIER TRANSFERASE"/>
    <property type="match status" value="1"/>
</dbReference>
<keyword evidence="10" id="KW-1185">Reference proteome</keyword>
<organism evidence="9 10">
    <name type="scientific">Rosistilla ulvae</name>
    <dbReference type="NCBI Taxonomy" id="1930277"/>
    <lineage>
        <taxon>Bacteria</taxon>
        <taxon>Pseudomonadati</taxon>
        <taxon>Planctomycetota</taxon>
        <taxon>Planctomycetia</taxon>
        <taxon>Pirellulales</taxon>
        <taxon>Pirellulaceae</taxon>
        <taxon>Rosistilla</taxon>
    </lineage>
</organism>
<dbReference type="InterPro" id="IPR003362">
    <property type="entry name" value="Bact_transf"/>
</dbReference>
<dbReference type="KEGG" id="ruv:EC9_16680"/>
<dbReference type="NCBIfam" id="TIGR03025">
    <property type="entry name" value="EPS_sugtrans"/>
    <property type="match status" value="1"/>
</dbReference>
<evidence type="ECO:0000256" key="4">
    <source>
        <dbReference type="ARBA" id="ARBA00022692"/>
    </source>
</evidence>
<dbReference type="InterPro" id="IPR036291">
    <property type="entry name" value="NAD(P)-bd_dom_sf"/>
</dbReference>
<name>A0A517LXZ4_9BACT</name>
<comment type="subcellular location">
    <subcellularLocation>
        <location evidence="1">Membrane</location>
        <topology evidence="1">Multi-pass membrane protein</topology>
    </subcellularLocation>
</comment>
<evidence type="ECO:0000256" key="2">
    <source>
        <dbReference type="ARBA" id="ARBA00006464"/>
    </source>
</evidence>
<dbReference type="GO" id="GO:0016020">
    <property type="term" value="C:membrane"/>
    <property type="evidence" value="ECO:0007669"/>
    <property type="project" value="UniProtKB-SubCell"/>
</dbReference>
<evidence type="ECO:0000313" key="10">
    <source>
        <dbReference type="Proteomes" id="UP000319557"/>
    </source>
</evidence>
<feature type="transmembrane region" description="Helical" evidence="7">
    <location>
        <begin position="105"/>
        <end position="128"/>
    </location>
</feature>
<proteinExistence type="inferred from homology"/>
<dbReference type="InterPro" id="IPR017475">
    <property type="entry name" value="EPS_sugar_tfrase"/>
</dbReference>
<dbReference type="InterPro" id="IPR017473">
    <property type="entry name" value="Undecaprenyl-P_gluc_Ptfrase"/>
</dbReference>
<feature type="transmembrane region" description="Helical" evidence="7">
    <location>
        <begin position="16"/>
        <end position="33"/>
    </location>
</feature>
<dbReference type="EC" id="2.7.8.31" evidence="9"/>
<dbReference type="OrthoDB" id="9766874at2"/>
<feature type="domain" description="Bacterial sugar transferase" evidence="8">
    <location>
        <begin position="278"/>
        <end position="461"/>
    </location>
</feature>
<evidence type="ECO:0000256" key="1">
    <source>
        <dbReference type="ARBA" id="ARBA00004141"/>
    </source>
</evidence>
<feature type="transmembrane region" description="Helical" evidence="7">
    <location>
        <begin position="45"/>
        <end position="66"/>
    </location>
</feature>
<protein>
    <submittedName>
        <fullName evidence="9">UDP-glucose:undecaprenyl-phosphate glucose-1-phosphate transferase</fullName>
        <ecNumber evidence="9">2.7.8.31</ecNumber>
    </submittedName>
</protein>
<accession>A0A517LXZ4</accession>
<dbReference type="RefSeq" id="WP_145343885.1">
    <property type="nucleotide sequence ID" value="NZ_CP036261.1"/>
</dbReference>
<dbReference type="GO" id="GO:0089702">
    <property type="term" value="F:undecaprenyl-phosphate glucose phosphotransferase activity"/>
    <property type="evidence" value="ECO:0007669"/>
    <property type="project" value="UniProtKB-EC"/>
</dbReference>
<evidence type="ECO:0000256" key="7">
    <source>
        <dbReference type="SAM" id="Phobius"/>
    </source>
</evidence>
<sequence>MQSLTPIRPRQRSIEFLRLIVDGSAIIGTLAIVKGLSPGWFDNQAIVAGLTAILAFLLLGHVTGLYRAGLDMTANQEVVRVTTTWVLTMAVIAGLAFFARYGQHFARSVVLGWCIMAPVMICLIRMIWRVCQRMLLKQGIGTRRVAIAGLNELGLQVSRNIEQSPGLGFQLTGFYDDRDPERRSELGPNDPQLLGKIDDLILAAQNNEFDIVMISLPMRAEERIKFILEKLSDSTASVYIVPDFFVFELMHSQWTNMGGIPAVSVFESPLYGVDGVSKRLVDIAVTISALVAAAIPMLMIAAAIKLTSPGPVFFRQRRYGVDGREILVWKFRSMTTCDNGSVVRQATKGDARITPLGAILRKTSLDELPQLFNVLEGSMSLVGPRPHASAHNEHYRGQIRGYMLRHKIKPGITGLAQVEGCRGETDTLDKMQRRVDFDHRYIRDWSLWLDIRILFKTLFVAWRQPEAY</sequence>
<evidence type="ECO:0000256" key="3">
    <source>
        <dbReference type="ARBA" id="ARBA00022679"/>
    </source>
</evidence>
<keyword evidence="3 9" id="KW-0808">Transferase</keyword>
<evidence type="ECO:0000259" key="8">
    <source>
        <dbReference type="Pfam" id="PF02397"/>
    </source>
</evidence>
<dbReference type="PANTHER" id="PTHR30576:SF0">
    <property type="entry name" value="UNDECAPRENYL-PHOSPHATE N-ACETYLGALACTOSAMINYL 1-PHOSPHATE TRANSFERASE-RELATED"/>
    <property type="match status" value="1"/>
</dbReference>
<dbReference type="NCBIfam" id="TIGR03023">
    <property type="entry name" value="WcaJ_sugtrans"/>
    <property type="match status" value="1"/>
</dbReference>